<reference evidence="2" key="1">
    <citation type="submission" date="2013-07" db="EMBL/GenBank/DDBJ databases">
        <title>The Genome Sequence of Cryptococcus bestiolae CBS10118.</title>
        <authorList>
            <consortium name="The Broad Institute Genome Sequencing Platform"/>
            <person name="Cuomo C."/>
            <person name="Litvintseva A."/>
            <person name="Chen Y."/>
            <person name="Heitman J."/>
            <person name="Sun S."/>
            <person name="Springer D."/>
            <person name="Dromer F."/>
            <person name="Young S.K."/>
            <person name="Zeng Q."/>
            <person name="Gargeya S."/>
            <person name="Fitzgerald M."/>
            <person name="Abouelleil A."/>
            <person name="Alvarado L."/>
            <person name="Berlin A.M."/>
            <person name="Chapman S.B."/>
            <person name="Dewar J."/>
            <person name="Goldberg J."/>
            <person name="Griggs A."/>
            <person name="Gujja S."/>
            <person name="Hansen M."/>
            <person name="Howarth C."/>
            <person name="Imamovic A."/>
            <person name="Larimer J."/>
            <person name="McCowan C."/>
            <person name="Murphy C."/>
            <person name="Pearson M."/>
            <person name="Priest M."/>
            <person name="Roberts A."/>
            <person name="Saif S."/>
            <person name="Shea T."/>
            <person name="Sykes S."/>
            <person name="Wortman J."/>
            <person name="Nusbaum C."/>
            <person name="Birren B."/>
        </authorList>
    </citation>
    <scope>NUCLEOTIDE SEQUENCE [LARGE SCALE GENOMIC DNA]</scope>
    <source>
        <strain evidence="2">CBS 10118</strain>
    </source>
</reference>
<protein>
    <submittedName>
        <fullName evidence="2">Uncharacterized protein</fullName>
    </submittedName>
</protein>
<reference evidence="2" key="3">
    <citation type="submission" date="2014-01" db="EMBL/GenBank/DDBJ databases">
        <title>Evolution of pathogenesis and genome organization in the Tremellales.</title>
        <authorList>
            <person name="Cuomo C."/>
            <person name="Litvintseva A."/>
            <person name="Heitman J."/>
            <person name="Chen Y."/>
            <person name="Sun S."/>
            <person name="Springer D."/>
            <person name="Dromer F."/>
            <person name="Young S."/>
            <person name="Zeng Q."/>
            <person name="Chapman S."/>
            <person name="Gujja S."/>
            <person name="Saif S."/>
            <person name="Birren B."/>
        </authorList>
    </citation>
    <scope>NUCLEOTIDE SEQUENCE</scope>
    <source>
        <strain evidence="2">CBS 10118</strain>
    </source>
</reference>
<name>A0A1B9GFH9_9TREE</name>
<keyword evidence="1" id="KW-0732">Signal</keyword>
<feature type="signal peptide" evidence="1">
    <location>
        <begin position="1"/>
        <end position="19"/>
    </location>
</feature>
<dbReference type="OrthoDB" id="10407853at2759"/>
<gene>
    <name evidence="2" type="ORF">I302_01320</name>
    <name evidence="3" type="ORF">I302_102631</name>
</gene>
<feature type="chain" id="PRO_5042335049" evidence="1">
    <location>
        <begin position="20"/>
        <end position="258"/>
    </location>
</feature>
<dbReference type="Proteomes" id="UP000092730">
    <property type="component" value="Chromosome 1"/>
</dbReference>
<evidence type="ECO:0000313" key="4">
    <source>
        <dbReference type="Proteomes" id="UP000092730"/>
    </source>
</evidence>
<dbReference type="EMBL" id="KI894018">
    <property type="protein sequence ID" value="OCF29807.1"/>
    <property type="molecule type" value="Genomic_DNA"/>
</dbReference>
<dbReference type="GeneID" id="30205719"/>
<evidence type="ECO:0000313" key="3">
    <source>
        <dbReference type="EMBL" id="WVW80645.1"/>
    </source>
</evidence>
<dbReference type="RefSeq" id="XP_019050877.1">
    <property type="nucleotide sequence ID" value="XM_019187999.1"/>
</dbReference>
<evidence type="ECO:0000256" key="1">
    <source>
        <dbReference type="SAM" id="SignalP"/>
    </source>
</evidence>
<dbReference type="VEuPathDB" id="FungiDB:I302_01320"/>
<dbReference type="KEGG" id="kbi:30205719"/>
<reference evidence="3" key="4">
    <citation type="submission" date="2024-02" db="EMBL/GenBank/DDBJ databases">
        <title>Comparative genomics of Cryptococcus and Kwoniella reveals pathogenesis evolution and contrasting modes of karyotype evolution via chromosome fusion or intercentromeric recombination.</title>
        <authorList>
            <person name="Coelho M.A."/>
            <person name="David-Palma M."/>
            <person name="Shea T."/>
            <person name="Bowers K."/>
            <person name="McGinley-Smith S."/>
            <person name="Mohammad A.W."/>
            <person name="Gnirke A."/>
            <person name="Yurkov A.M."/>
            <person name="Nowrousian M."/>
            <person name="Sun S."/>
            <person name="Cuomo C.A."/>
            <person name="Heitman J."/>
        </authorList>
    </citation>
    <scope>NUCLEOTIDE SEQUENCE</scope>
    <source>
        <strain evidence="3">CBS 10118</strain>
    </source>
</reference>
<keyword evidence="4" id="KW-1185">Reference proteome</keyword>
<sequence>MFALTYSLILLGMVHSALGVVIPPTASLTSRGVGAIKIWNPDGPTKDDFTKDPSYPNDIGIKTSLVSLILDPNSKWAKDHIHPGGGDDVTAKGGFTIYEEGDISKKKDVEVTTDEVKNGFNSGSVADNWWWMGMEQALVQTISPDDRELTIEEGSPENILKWLTGKQTKKVKPSSDEAYLKLLKKKVVILSKESGEEDERDDEDLKKYRVVTNVDGKDVDSATVDTIEMGDPYWVGIMSEDLKELKGEYGTVIVFEDD</sequence>
<dbReference type="EMBL" id="CP144541">
    <property type="protein sequence ID" value="WVW80645.1"/>
    <property type="molecule type" value="Genomic_DNA"/>
</dbReference>
<evidence type="ECO:0000313" key="2">
    <source>
        <dbReference type="EMBL" id="OCF29807.1"/>
    </source>
</evidence>
<organism evidence="2">
    <name type="scientific">Kwoniella bestiolae CBS 10118</name>
    <dbReference type="NCBI Taxonomy" id="1296100"/>
    <lineage>
        <taxon>Eukaryota</taxon>
        <taxon>Fungi</taxon>
        <taxon>Dikarya</taxon>
        <taxon>Basidiomycota</taxon>
        <taxon>Agaricomycotina</taxon>
        <taxon>Tremellomycetes</taxon>
        <taxon>Tremellales</taxon>
        <taxon>Cryptococcaceae</taxon>
        <taxon>Kwoniella</taxon>
    </lineage>
</organism>
<dbReference type="AlphaFoldDB" id="A0A1B9GFH9"/>
<accession>A0A1B9GFH9</accession>
<reference evidence="3" key="2">
    <citation type="submission" date="2013-07" db="EMBL/GenBank/DDBJ databases">
        <authorList>
            <consortium name="The Broad Institute Genome Sequencing Platform"/>
            <person name="Cuomo C."/>
            <person name="Litvintseva A."/>
            <person name="Chen Y."/>
            <person name="Heitman J."/>
            <person name="Sun S."/>
            <person name="Springer D."/>
            <person name="Dromer F."/>
            <person name="Young S.K."/>
            <person name="Zeng Q."/>
            <person name="Gargeya S."/>
            <person name="Fitzgerald M."/>
            <person name="Abouelleil A."/>
            <person name="Alvarado L."/>
            <person name="Berlin A.M."/>
            <person name="Chapman S.B."/>
            <person name="Dewar J."/>
            <person name="Goldberg J."/>
            <person name="Griggs A."/>
            <person name="Gujja S."/>
            <person name="Hansen M."/>
            <person name="Howarth C."/>
            <person name="Imamovic A."/>
            <person name="Larimer J."/>
            <person name="McCowan C."/>
            <person name="Murphy C."/>
            <person name="Pearson M."/>
            <person name="Priest M."/>
            <person name="Roberts A."/>
            <person name="Saif S."/>
            <person name="Shea T."/>
            <person name="Sykes S."/>
            <person name="Wortman J."/>
            <person name="Nusbaum C."/>
            <person name="Birren B."/>
        </authorList>
    </citation>
    <scope>NUCLEOTIDE SEQUENCE</scope>
    <source>
        <strain evidence="3">CBS 10118</strain>
    </source>
</reference>
<proteinExistence type="predicted"/>